<dbReference type="InterPro" id="IPR010352">
    <property type="entry name" value="DUF945"/>
</dbReference>
<dbReference type="OrthoDB" id="5801422at2"/>
<dbReference type="EMBL" id="QGTJ01000004">
    <property type="protein sequence ID" value="PWV62506.1"/>
    <property type="molecule type" value="Genomic_DNA"/>
</dbReference>
<name>A0A317MWC1_9GAMM</name>
<proteinExistence type="predicted"/>
<accession>A0A317MWC1</accession>
<reference evidence="1 2" key="1">
    <citation type="submission" date="2018-05" db="EMBL/GenBank/DDBJ databases">
        <title>Genomic Encyclopedia of Type Strains, Phase IV (KMG-IV): sequencing the most valuable type-strain genomes for metagenomic binning, comparative biology and taxonomic classification.</title>
        <authorList>
            <person name="Goeker M."/>
        </authorList>
    </citation>
    <scope>NUCLEOTIDE SEQUENCE [LARGE SCALE GENOMIC DNA]</scope>
    <source>
        <strain evidence="1 2">DSM 23606</strain>
    </source>
</reference>
<organism evidence="1 2">
    <name type="scientific">Plasticicumulans acidivorans</name>
    <dbReference type="NCBI Taxonomy" id="886464"/>
    <lineage>
        <taxon>Bacteria</taxon>
        <taxon>Pseudomonadati</taxon>
        <taxon>Pseudomonadota</taxon>
        <taxon>Gammaproteobacteria</taxon>
        <taxon>Candidatus Competibacteraceae</taxon>
        <taxon>Plasticicumulans</taxon>
    </lineage>
</organism>
<sequence length="729" mass="77879">MGKLIWAGAGLSAAALAGVVGGAGWAGQESERQYRAWVDELNRSQPGLHATTEHYNRHWFGAEAVTRLEWRPPLAAADTPPLVLRAEHTVSHGPFTPAPWISSGRWTPRLGAMRTVLRLEPGSALRSSDAEFVQLGSLIAFDGSSTHTVAVAAMQYVDPLSGASLQLDPIAGRFDLSADTRALRGSFGGNRLRLQWNQPPAPDTGEPVPAELVATDLEMQVDQHSSKYGFWPGSSTLGAARVSFGPQHDEAAQTVAEKVAIRVEASGEDQLDVREVFSAERLNIAGADWGRAGFTLSAKRLDASVLAQLRTEIIAGALEALDDTETRQRLLQLGRSLLAGGPLLGIEDIAFNPPGQAPISGHLRIGLRDPQGDDLPLPVFMQQVVDSLDMLFDAPSIRIGDFEQEATEAFALDGLHLAGVLQPGASKLGMDLRLEHMRGRGVSETGITDVSVRGLKGNGEQVRGPSGLFVGTGEFAVDGIQGSVPGEEGANEFGVEKISVGVTSSEQDGYIGFDERFSVGNVTSAGKALGNGELTLSMARLHGPTLVKLQTQADAMTAAAAEGQEPDAQAILGIVNELLSHRPSVALKNVQVHLTEVPSPLLAELTLNLRAPNDWAASDAALQLLDNAHGRIELPEGFLRLALAEQVKLQQEMQTQQNDMERRLGAPAAGKAQNFEQAMQATLDAQLDPLVRSGWIFRSNGKLSSELDYRDGHLQLNGVELPLDQMLSE</sequence>
<evidence type="ECO:0000313" key="2">
    <source>
        <dbReference type="Proteomes" id="UP000246569"/>
    </source>
</evidence>
<dbReference type="RefSeq" id="WP_110018322.1">
    <property type="nucleotide sequence ID" value="NZ_QGTJ01000004.1"/>
</dbReference>
<gene>
    <name evidence="1" type="ORF">C7443_104302</name>
</gene>
<comment type="caution">
    <text evidence="1">The sequence shown here is derived from an EMBL/GenBank/DDBJ whole genome shotgun (WGS) entry which is preliminary data.</text>
</comment>
<evidence type="ECO:0000313" key="1">
    <source>
        <dbReference type="EMBL" id="PWV62506.1"/>
    </source>
</evidence>
<protein>
    <submittedName>
        <fullName evidence="1">Uncharacterized protein YdgA (DUF945 family)</fullName>
    </submittedName>
</protein>
<keyword evidence="2" id="KW-1185">Reference proteome</keyword>
<dbReference type="Pfam" id="PF06097">
    <property type="entry name" value="DUF945"/>
    <property type="match status" value="2"/>
</dbReference>
<dbReference type="Proteomes" id="UP000246569">
    <property type="component" value="Unassembled WGS sequence"/>
</dbReference>
<dbReference type="AlphaFoldDB" id="A0A317MWC1"/>